<feature type="domain" description="Peptidase S33 tripeptidyl aminopeptidase-like C-terminal" evidence="1">
    <location>
        <begin position="187"/>
        <end position="289"/>
    </location>
</feature>
<dbReference type="Proteomes" id="UP001437256">
    <property type="component" value="Unassembled WGS sequence"/>
</dbReference>
<reference evidence="2 3" key="1">
    <citation type="submission" date="2024-05" db="EMBL/GenBank/DDBJ databases">
        <title>A draft genome resource for the thread blight pathogen Marasmius tenuissimus strain MS-2.</title>
        <authorList>
            <person name="Yulfo-Soto G.E."/>
            <person name="Baruah I.K."/>
            <person name="Amoako-Attah I."/>
            <person name="Bukari Y."/>
            <person name="Meinhardt L.W."/>
            <person name="Bailey B.A."/>
            <person name="Cohen S.P."/>
        </authorList>
    </citation>
    <scope>NUCLEOTIDE SEQUENCE [LARGE SCALE GENOMIC DNA]</scope>
    <source>
        <strain evidence="2 3">MS-2</strain>
    </source>
</reference>
<dbReference type="Gene3D" id="3.40.50.1820">
    <property type="entry name" value="alpha/beta hydrolase"/>
    <property type="match status" value="1"/>
</dbReference>
<protein>
    <recommendedName>
        <fullName evidence="1">Peptidase S33 tripeptidyl aminopeptidase-like C-terminal domain-containing protein</fullName>
    </recommendedName>
</protein>
<keyword evidence="3" id="KW-1185">Reference proteome</keyword>
<dbReference type="InterPro" id="IPR029058">
    <property type="entry name" value="AB_hydrolase_fold"/>
</dbReference>
<evidence type="ECO:0000313" key="2">
    <source>
        <dbReference type="EMBL" id="KAL0058269.1"/>
    </source>
</evidence>
<dbReference type="Pfam" id="PF08386">
    <property type="entry name" value="Abhydrolase_4"/>
    <property type="match status" value="1"/>
</dbReference>
<evidence type="ECO:0000313" key="3">
    <source>
        <dbReference type="Proteomes" id="UP001437256"/>
    </source>
</evidence>
<name>A0ABR2ZB95_9AGAR</name>
<evidence type="ECO:0000259" key="1">
    <source>
        <dbReference type="Pfam" id="PF08386"/>
    </source>
</evidence>
<sequence length="339" mass="37726">MFPDKVERLIIDGVVEIEDYYRTRWINLAEDTDKTLQWFFQSCKDAGPELCAFYEDSTEAMNTKLEKIYARLDEDPIPVRTNESYGVVDYGFLRFPALLYGLYYPVLWRTLAKGLQDLMKGDGSVLWIMGSTFKDPMFECGCDSTTHTFEVESESMVAYICNDGDAVPPGVDAARAYYEEAVKLYSSWGTFRASHRISCSGWSPEIPKTQFRGPISGNTSFPMLIIGNTADPATPLSAAKKASQQFPGSVVLEQNSPGHASVSVPSVCTAKVVREYFVNGTLPEQGTICPMDGTLFDDPSATNATLRRDLMSAEDAELADAMQELARKYSRRRFGLLGL</sequence>
<dbReference type="EMBL" id="JBBXMP010000340">
    <property type="protein sequence ID" value="KAL0058269.1"/>
    <property type="molecule type" value="Genomic_DNA"/>
</dbReference>
<accession>A0ABR2ZB95</accession>
<dbReference type="InterPro" id="IPR013595">
    <property type="entry name" value="Pept_S33_TAP-like_C"/>
</dbReference>
<comment type="caution">
    <text evidence="2">The sequence shown here is derived from an EMBL/GenBank/DDBJ whole genome shotgun (WGS) entry which is preliminary data.</text>
</comment>
<proteinExistence type="predicted"/>
<organism evidence="2 3">
    <name type="scientific">Marasmius tenuissimus</name>
    <dbReference type="NCBI Taxonomy" id="585030"/>
    <lineage>
        <taxon>Eukaryota</taxon>
        <taxon>Fungi</taxon>
        <taxon>Dikarya</taxon>
        <taxon>Basidiomycota</taxon>
        <taxon>Agaricomycotina</taxon>
        <taxon>Agaricomycetes</taxon>
        <taxon>Agaricomycetidae</taxon>
        <taxon>Agaricales</taxon>
        <taxon>Marasmiineae</taxon>
        <taxon>Marasmiaceae</taxon>
        <taxon>Marasmius</taxon>
    </lineage>
</organism>
<gene>
    <name evidence="2" type="ORF">AAF712_015057</name>
</gene>